<evidence type="ECO:0000313" key="2">
    <source>
        <dbReference type="EMBL" id="OJA20411.1"/>
    </source>
</evidence>
<keyword evidence="3" id="KW-1185">Reference proteome</keyword>
<dbReference type="EMBL" id="LVVM01000556">
    <property type="protein sequence ID" value="OJA20411.1"/>
    <property type="molecule type" value="Genomic_DNA"/>
</dbReference>
<sequence>MCLICDGYQCLVLLGAIFFMSDLLAWHPALFSIVSERMRCTATVCIFLYAHKGINQFTKQRETLAEKRVPFNRRACLDQHSLELFGESDLSSAFSLAGHVSVSISSPSSMLQRRQSTTRVLLQSLSVTFEGQSEVLTPDIGYAPLRLCSITRELVNSEPVHLSNEGHEDSHKSCSWNVIFDIPVPGWLPTTSTYGDQGAAEAGTRYALYAVATFIYLEDGSSSIFSSFCSSFRRRTHNINALRCPITLTRFAEIPPAPSSSSTSVFPMALFLVDAQPGQDGTETDAKAIPAEVLKNIQVVASIPNAVTMNETSLPFLLRLRGNELDDSQRERMYNIIVCLPYAVLTTCPPRSTISRESVARFLVPPTSQQPPSVPLRSAHPVHTLYDIGLLMTQNPSQSSSIRSFSLLDPSNSGKYVISGDGRVFLHPPVGDAARSPSENWYVLEASVPLAREPHELDWAGPRTRHISEDSPLFTVHHIMHIALQCAYEHPGGEVVYERLHFSLPMRHVRVPAPIASSATDFSETLEGAMEHQKSAPYGQSLPAYSQLFHSNGERKIDYSIPLPLYEPSPSSSSSSFDLDHSDDDQKPTP</sequence>
<feature type="region of interest" description="Disordered" evidence="1">
    <location>
        <begin position="561"/>
        <end position="590"/>
    </location>
</feature>
<proteinExistence type="predicted"/>
<gene>
    <name evidence="2" type="ORF">AZE42_07489</name>
</gene>
<evidence type="ECO:0000256" key="1">
    <source>
        <dbReference type="SAM" id="MobiDB-lite"/>
    </source>
</evidence>
<name>A0A1J8QKI9_9AGAM</name>
<feature type="compositionally biased region" description="Basic and acidic residues" evidence="1">
    <location>
        <begin position="578"/>
        <end position="590"/>
    </location>
</feature>
<reference evidence="2 3" key="1">
    <citation type="submission" date="2016-03" db="EMBL/GenBank/DDBJ databases">
        <title>Comparative genomics of the ectomycorrhizal sister species Rhizopogon vinicolor and Rhizopogon vesiculosus (Basidiomycota: Boletales) reveals a divergence of the mating type B locus.</title>
        <authorList>
            <person name="Mujic A.B."/>
            <person name="Kuo A."/>
            <person name="Tritt A."/>
            <person name="Lipzen A."/>
            <person name="Chen C."/>
            <person name="Johnson J."/>
            <person name="Sharma A."/>
            <person name="Barry K."/>
            <person name="Grigoriev I.V."/>
            <person name="Spatafora J.W."/>
        </authorList>
    </citation>
    <scope>NUCLEOTIDE SEQUENCE [LARGE SCALE GENOMIC DNA]</scope>
    <source>
        <strain evidence="2 3">AM-OR11-056</strain>
    </source>
</reference>
<comment type="caution">
    <text evidence="2">The sequence shown here is derived from an EMBL/GenBank/DDBJ whole genome shotgun (WGS) entry which is preliminary data.</text>
</comment>
<accession>A0A1J8QKI9</accession>
<dbReference type="STRING" id="180088.A0A1J8QKI9"/>
<protein>
    <submittedName>
        <fullName evidence="2">Uncharacterized protein</fullName>
    </submittedName>
</protein>
<feature type="compositionally biased region" description="Low complexity" evidence="1">
    <location>
        <begin position="561"/>
        <end position="577"/>
    </location>
</feature>
<dbReference type="OrthoDB" id="1638493at2759"/>
<evidence type="ECO:0000313" key="3">
    <source>
        <dbReference type="Proteomes" id="UP000183567"/>
    </source>
</evidence>
<dbReference type="AlphaFoldDB" id="A0A1J8QKI9"/>
<organism evidence="2 3">
    <name type="scientific">Rhizopogon vesiculosus</name>
    <dbReference type="NCBI Taxonomy" id="180088"/>
    <lineage>
        <taxon>Eukaryota</taxon>
        <taxon>Fungi</taxon>
        <taxon>Dikarya</taxon>
        <taxon>Basidiomycota</taxon>
        <taxon>Agaricomycotina</taxon>
        <taxon>Agaricomycetes</taxon>
        <taxon>Agaricomycetidae</taxon>
        <taxon>Boletales</taxon>
        <taxon>Suillineae</taxon>
        <taxon>Rhizopogonaceae</taxon>
        <taxon>Rhizopogon</taxon>
    </lineage>
</organism>
<dbReference type="Proteomes" id="UP000183567">
    <property type="component" value="Unassembled WGS sequence"/>
</dbReference>